<comment type="caution">
    <text evidence="3">The sequence shown here is derived from an EMBL/GenBank/DDBJ whole genome shotgun (WGS) entry which is preliminary data.</text>
</comment>
<dbReference type="Proteomes" id="UP000293162">
    <property type="component" value="Unassembled WGS sequence"/>
</dbReference>
<dbReference type="PANTHER" id="PTHR47756">
    <property type="entry name" value="BLL6612 PROTEIN-RELATED"/>
    <property type="match status" value="1"/>
</dbReference>
<dbReference type="GO" id="GO:0003700">
    <property type="term" value="F:DNA-binding transcription factor activity"/>
    <property type="evidence" value="ECO:0007669"/>
    <property type="project" value="InterPro"/>
</dbReference>
<evidence type="ECO:0000313" key="3">
    <source>
        <dbReference type="EMBL" id="RYU97710.1"/>
    </source>
</evidence>
<gene>
    <name evidence="3" type="ORF">EWM59_00880</name>
</gene>
<dbReference type="InterPro" id="IPR013324">
    <property type="entry name" value="RNA_pol_sigma_r3/r4-like"/>
</dbReference>
<dbReference type="InterPro" id="IPR046531">
    <property type="entry name" value="DUF6596"/>
</dbReference>
<feature type="domain" description="RNA polymerase sigma-70 region 2" evidence="1">
    <location>
        <begin position="11"/>
        <end position="77"/>
    </location>
</feature>
<organism evidence="3 4">
    <name type="scientific">Emticicia agri</name>
    <dbReference type="NCBI Taxonomy" id="2492393"/>
    <lineage>
        <taxon>Bacteria</taxon>
        <taxon>Pseudomonadati</taxon>
        <taxon>Bacteroidota</taxon>
        <taxon>Cytophagia</taxon>
        <taxon>Cytophagales</taxon>
        <taxon>Leadbetterellaceae</taxon>
        <taxon>Emticicia</taxon>
    </lineage>
</organism>
<dbReference type="InterPro" id="IPR013325">
    <property type="entry name" value="RNA_pol_sigma_r2"/>
</dbReference>
<dbReference type="EMBL" id="SEWF01000001">
    <property type="protein sequence ID" value="RYU97710.1"/>
    <property type="molecule type" value="Genomic_DNA"/>
</dbReference>
<dbReference type="PANTHER" id="PTHR47756:SF2">
    <property type="entry name" value="BLL6612 PROTEIN"/>
    <property type="match status" value="1"/>
</dbReference>
<evidence type="ECO:0000313" key="4">
    <source>
        <dbReference type="Proteomes" id="UP000293162"/>
    </source>
</evidence>
<reference evidence="3 4" key="1">
    <citation type="submission" date="2019-02" db="EMBL/GenBank/DDBJ databases">
        <title>Bacterial novel species Emticicia sp. 17J42-9 isolated from soil.</title>
        <authorList>
            <person name="Jung H.-Y."/>
        </authorList>
    </citation>
    <scope>NUCLEOTIDE SEQUENCE [LARGE SCALE GENOMIC DNA]</scope>
    <source>
        <strain evidence="3 4">17J42-9</strain>
    </source>
</reference>
<sequence>MNQQELIPHLFRTEFRKITAVLSKLMGIEHIETAEDIASDTFLSAVESWPYKGIPPNPTAWLYAVAKNKARNYIARNHIFDSKVVSEITQATAENEALAIDLSDKNIHDSQLQMLFAICHPSITIESQIGLALRILCGFGIDEIANAFLSNKETINKRLFRAKEKLRTENVPIEFPAEKEIQQRLEAVLRTLYLLFNEGYYSESQDTVLRNDLCLEAMRLTYLLIENESTNLSEVNALLSLMCFHASRFEARKNANGEIVLYQDQDENLWNKELIEKGVYYLHQASKGNHLSKYHLEASIAYWHTIKADSQEKWESILQLYNKLLVVEYSPIVALNRTFALSKVYSKAKAIIEAEKLKLTNNSYYFTLLGELYKESNPDKAKENFQEAYRLAKTQADKQVVLKQIDEL</sequence>
<dbReference type="RefSeq" id="WP_130019056.1">
    <property type="nucleotide sequence ID" value="NZ_SEWF01000001.1"/>
</dbReference>
<dbReference type="InterPro" id="IPR007627">
    <property type="entry name" value="RNA_pol_sigma70_r2"/>
</dbReference>
<dbReference type="SUPFAM" id="SSF88659">
    <property type="entry name" value="Sigma3 and sigma4 domains of RNA polymerase sigma factors"/>
    <property type="match status" value="1"/>
</dbReference>
<dbReference type="Gene3D" id="1.10.1740.10">
    <property type="match status" value="1"/>
</dbReference>
<dbReference type="AlphaFoldDB" id="A0A4V1ZDX8"/>
<feature type="domain" description="DUF6596" evidence="2">
    <location>
        <begin position="184"/>
        <end position="285"/>
    </location>
</feature>
<dbReference type="Pfam" id="PF04542">
    <property type="entry name" value="Sigma70_r2"/>
    <property type="match status" value="1"/>
</dbReference>
<dbReference type="SUPFAM" id="SSF88946">
    <property type="entry name" value="Sigma2 domain of RNA polymerase sigma factors"/>
    <property type="match status" value="1"/>
</dbReference>
<keyword evidence="4" id="KW-1185">Reference proteome</keyword>
<name>A0A4V1ZDX8_9BACT</name>
<evidence type="ECO:0000259" key="1">
    <source>
        <dbReference type="Pfam" id="PF04542"/>
    </source>
</evidence>
<protein>
    <submittedName>
        <fullName evidence="3">RNA polymerase subunit sigma</fullName>
    </submittedName>
</protein>
<dbReference type="GO" id="GO:0006352">
    <property type="term" value="P:DNA-templated transcription initiation"/>
    <property type="evidence" value="ECO:0007669"/>
    <property type="project" value="InterPro"/>
</dbReference>
<accession>A0A4V1ZDX8</accession>
<dbReference type="OrthoDB" id="9780299at2"/>
<dbReference type="Pfam" id="PF20239">
    <property type="entry name" value="DUF6596"/>
    <property type="match status" value="1"/>
</dbReference>
<evidence type="ECO:0000259" key="2">
    <source>
        <dbReference type="Pfam" id="PF20239"/>
    </source>
</evidence>
<proteinExistence type="predicted"/>